<evidence type="ECO:0000313" key="1">
    <source>
        <dbReference type="EMBL" id="CAG7732553.1"/>
    </source>
</evidence>
<dbReference type="AlphaFoldDB" id="A0A8J2KAD8"/>
<sequence>MLNAVLTRLKTTIDGYTGANIAIAVIKTTITKLARQETEFVTKYNALVTNAADLCEEVDHEADHTATEIRIFDSSNKLHEFAEKIIAIKVATANLQPTPTPTHGFLTTENGNAYIRRSTGTAVIQDPVPINGG</sequence>
<gene>
    <name evidence="1" type="ORF">AFUS01_LOCUS21063</name>
</gene>
<dbReference type="Proteomes" id="UP000708208">
    <property type="component" value="Unassembled WGS sequence"/>
</dbReference>
<organism evidence="1 2">
    <name type="scientific">Allacma fusca</name>
    <dbReference type="NCBI Taxonomy" id="39272"/>
    <lineage>
        <taxon>Eukaryota</taxon>
        <taxon>Metazoa</taxon>
        <taxon>Ecdysozoa</taxon>
        <taxon>Arthropoda</taxon>
        <taxon>Hexapoda</taxon>
        <taxon>Collembola</taxon>
        <taxon>Symphypleona</taxon>
        <taxon>Sminthuridae</taxon>
        <taxon>Allacma</taxon>
    </lineage>
</organism>
<accession>A0A8J2KAD8</accession>
<dbReference type="EMBL" id="CAJVCH010233663">
    <property type="protein sequence ID" value="CAG7732553.1"/>
    <property type="molecule type" value="Genomic_DNA"/>
</dbReference>
<protein>
    <submittedName>
        <fullName evidence="1">Uncharacterized protein</fullName>
    </submittedName>
</protein>
<name>A0A8J2KAD8_9HEXA</name>
<evidence type="ECO:0000313" key="2">
    <source>
        <dbReference type="Proteomes" id="UP000708208"/>
    </source>
</evidence>
<reference evidence="1" key="1">
    <citation type="submission" date="2021-06" db="EMBL/GenBank/DDBJ databases">
        <authorList>
            <person name="Hodson N. C."/>
            <person name="Mongue J. A."/>
            <person name="Jaron S. K."/>
        </authorList>
    </citation>
    <scope>NUCLEOTIDE SEQUENCE</scope>
</reference>
<keyword evidence="2" id="KW-1185">Reference proteome</keyword>
<comment type="caution">
    <text evidence="1">The sequence shown here is derived from an EMBL/GenBank/DDBJ whole genome shotgun (WGS) entry which is preliminary data.</text>
</comment>
<proteinExistence type="predicted"/>